<evidence type="ECO:0000259" key="6">
    <source>
        <dbReference type="Pfam" id="PF04547"/>
    </source>
</evidence>
<dbReference type="InterPro" id="IPR007632">
    <property type="entry name" value="Anoctamin"/>
</dbReference>
<dbReference type="InterPro" id="IPR049452">
    <property type="entry name" value="Anoctamin_TM"/>
</dbReference>
<accession>A0A0A9CZN3</accession>
<comment type="subcellular location">
    <subcellularLocation>
        <location evidence="1">Membrane</location>
        <topology evidence="1">Multi-pass membrane protein</topology>
    </subcellularLocation>
</comment>
<organism evidence="7">
    <name type="scientific">Arundo donax</name>
    <name type="common">Giant reed</name>
    <name type="synonym">Donax arundinaceus</name>
    <dbReference type="NCBI Taxonomy" id="35708"/>
    <lineage>
        <taxon>Eukaryota</taxon>
        <taxon>Viridiplantae</taxon>
        <taxon>Streptophyta</taxon>
        <taxon>Embryophyta</taxon>
        <taxon>Tracheophyta</taxon>
        <taxon>Spermatophyta</taxon>
        <taxon>Magnoliopsida</taxon>
        <taxon>Liliopsida</taxon>
        <taxon>Poales</taxon>
        <taxon>Poaceae</taxon>
        <taxon>PACMAD clade</taxon>
        <taxon>Arundinoideae</taxon>
        <taxon>Arundineae</taxon>
        <taxon>Arundo</taxon>
    </lineage>
</organism>
<dbReference type="EMBL" id="GBRH01217997">
    <property type="protein sequence ID" value="JAD79898.1"/>
    <property type="molecule type" value="Transcribed_RNA"/>
</dbReference>
<evidence type="ECO:0000256" key="4">
    <source>
        <dbReference type="ARBA" id="ARBA00023136"/>
    </source>
</evidence>
<name>A0A0A9CZN3_ARUDO</name>
<dbReference type="GO" id="GO:0016020">
    <property type="term" value="C:membrane"/>
    <property type="evidence" value="ECO:0007669"/>
    <property type="project" value="UniProtKB-SubCell"/>
</dbReference>
<dbReference type="AlphaFoldDB" id="A0A0A9CZN3"/>
<evidence type="ECO:0000256" key="1">
    <source>
        <dbReference type="ARBA" id="ARBA00004141"/>
    </source>
</evidence>
<proteinExistence type="predicted"/>
<dbReference type="PANTHER" id="PTHR12308">
    <property type="entry name" value="ANOCTAMIN"/>
    <property type="match status" value="1"/>
</dbReference>
<reference evidence="7" key="1">
    <citation type="submission" date="2014-09" db="EMBL/GenBank/DDBJ databases">
        <authorList>
            <person name="Magalhaes I.L.F."/>
            <person name="Oliveira U."/>
            <person name="Santos F.R."/>
            <person name="Vidigal T.H.D.A."/>
            <person name="Brescovit A.D."/>
            <person name="Santos A.J."/>
        </authorList>
    </citation>
    <scope>NUCLEOTIDE SEQUENCE</scope>
    <source>
        <tissue evidence="7">Shoot tissue taken approximately 20 cm above the soil surface</tissue>
    </source>
</reference>
<keyword evidence="2 5" id="KW-0812">Transmembrane</keyword>
<protein>
    <recommendedName>
        <fullName evidence="6">Anoctamin transmembrane domain-containing protein</fullName>
    </recommendedName>
</protein>
<dbReference type="PANTHER" id="PTHR12308:SF73">
    <property type="entry name" value="ANOCTAMIN"/>
    <property type="match status" value="1"/>
</dbReference>
<evidence type="ECO:0000313" key="7">
    <source>
        <dbReference type="EMBL" id="JAD79898.1"/>
    </source>
</evidence>
<sequence>MYTRWLFFPAVIGLATQLIDFGSLQWLVLPAFFIFVISWAIFFLQFWKRKNSALLARWGINYSFSEYKSLGNELDPLSDSLTVEENKIGDANAEKRVTKELVVWRPP</sequence>
<evidence type="ECO:0000256" key="5">
    <source>
        <dbReference type="SAM" id="Phobius"/>
    </source>
</evidence>
<evidence type="ECO:0000256" key="2">
    <source>
        <dbReference type="ARBA" id="ARBA00022692"/>
    </source>
</evidence>
<keyword evidence="3 5" id="KW-1133">Transmembrane helix</keyword>
<feature type="transmembrane region" description="Helical" evidence="5">
    <location>
        <begin position="27"/>
        <end position="47"/>
    </location>
</feature>
<evidence type="ECO:0000256" key="3">
    <source>
        <dbReference type="ARBA" id="ARBA00022989"/>
    </source>
</evidence>
<feature type="domain" description="Anoctamin transmembrane" evidence="6">
    <location>
        <begin position="1"/>
        <end position="66"/>
    </location>
</feature>
<dbReference type="Pfam" id="PF04547">
    <property type="entry name" value="Anoctamin"/>
    <property type="match status" value="1"/>
</dbReference>
<keyword evidence="4 5" id="KW-0472">Membrane</keyword>
<dbReference type="GO" id="GO:0005254">
    <property type="term" value="F:chloride channel activity"/>
    <property type="evidence" value="ECO:0007669"/>
    <property type="project" value="TreeGrafter"/>
</dbReference>
<reference evidence="7" key="2">
    <citation type="journal article" date="2015" name="Data Brief">
        <title>Shoot transcriptome of the giant reed, Arundo donax.</title>
        <authorList>
            <person name="Barrero R.A."/>
            <person name="Guerrero F.D."/>
            <person name="Moolhuijzen P."/>
            <person name="Goolsby J.A."/>
            <person name="Tidwell J."/>
            <person name="Bellgard S.E."/>
            <person name="Bellgard M.I."/>
        </authorList>
    </citation>
    <scope>NUCLEOTIDE SEQUENCE</scope>
    <source>
        <tissue evidence="7">Shoot tissue taken approximately 20 cm above the soil surface</tissue>
    </source>
</reference>